<dbReference type="PANTHER" id="PTHR46890:SF48">
    <property type="entry name" value="RNA-DIRECTED DNA POLYMERASE"/>
    <property type="match status" value="1"/>
</dbReference>
<evidence type="ECO:0000313" key="2">
    <source>
        <dbReference type="EMBL" id="KAI5313027.1"/>
    </source>
</evidence>
<reference evidence="2 3" key="1">
    <citation type="journal article" date="2022" name="G3 (Bethesda)">
        <title>Whole-genome sequence and methylome profiling of the almond [Prunus dulcis (Mill.) D.A. Webb] cultivar 'Nonpareil'.</title>
        <authorList>
            <person name="D'Amico-Willman K.M."/>
            <person name="Ouma W.Z."/>
            <person name="Meulia T."/>
            <person name="Sideli G.M."/>
            <person name="Gradziel T.M."/>
            <person name="Fresnedo-Ramirez J."/>
        </authorList>
    </citation>
    <scope>NUCLEOTIDE SEQUENCE [LARGE SCALE GENOMIC DNA]</scope>
    <source>
        <strain evidence="2">Clone GOH B32 T37-40</strain>
    </source>
</reference>
<comment type="caution">
    <text evidence="2">The sequence shown here is derived from an EMBL/GenBank/DDBJ whole genome shotgun (WGS) entry which is preliminary data.</text>
</comment>
<evidence type="ECO:0000259" key="1">
    <source>
        <dbReference type="PROSITE" id="PS50878"/>
    </source>
</evidence>
<dbReference type="InterPro" id="IPR052343">
    <property type="entry name" value="Retrotransposon-Effector_Assoc"/>
</dbReference>
<dbReference type="EMBL" id="JAJFAZ020000008">
    <property type="protein sequence ID" value="KAI5313027.1"/>
    <property type="molecule type" value="Genomic_DNA"/>
</dbReference>
<accession>A0AAD4YK36</accession>
<gene>
    <name evidence="2" type="ORF">L3X38_042201</name>
</gene>
<dbReference type="InterPro" id="IPR000477">
    <property type="entry name" value="RT_dom"/>
</dbReference>
<dbReference type="Pfam" id="PF00078">
    <property type="entry name" value="RVT_1"/>
    <property type="match status" value="1"/>
</dbReference>
<organism evidence="2 3">
    <name type="scientific">Prunus dulcis</name>
    <name type="common">Almond</name>
    <name type="synonym">Amygdalus dulcis</name>
    <dbReference type="NCBI Taxonomy" id="3755"/>
    <lineage>
        <taxon>Eukaryota</taxon>
        <taxon>Viridiplantae</taxon>
        <taxon>Streptophyta</taxon>
        <taxon>Embryophyta</taxon>
        <taxon>Tracheophyta</taxon>
        <taxon>Spermatophyta</taxon>
        <taxon>Magnoliopsida</taxon>
        <taxon>eudicotyledons</taxon>
        <taxon>Gunneridae</taxon>
        <taxon>Pentapetalae</taxon>
        <taxon>rosids</taxon>
        <taxon>fabids</taxon>
        <taxon>Rosales</taxon>
        <taxon>Rosaceae</taxon>
        <taxon>Amygdaloideae</taxon>
        <taxon>Amygdaleae</taxon>
        <taxon>Prunus</taxon>
    </lineage>
</organism>
<sequence length="323" mass="35987">MNAQLTRPFDLSEISHSLSQMGPLNAPGSDGLPALFFQKYWDIIGEDIALICLQILNNGKSIKEFNHTLVALIPKIKNVKNVKEFRPISLCNVNYKIVAKTLANRLRIILPEVISSVRSAIVPGKYIIDNVTLAFELMHTVKKQRRIKEPKVAVKLDVTWLCNSRGIRQGDPLSPYLFVICTEGFSSLLKQAENLGFIKGVRAAANAPPISHLFFADDSLLFLHASLASCQSLKYLLTTYEKAAGQRINFEKSTMAFGPNSDIQLQSDMQQILGIPIVQFHEKYLGLPTAVGQAKKALFVNLRNRVGKLLQGWKGHTFVRSSL</sequence>
<proteinExistence type="predicted"/>
<dbReference type="Proteomes" id="UP001054821">
    <property type="component" value="Chromosome 8"/>
</dbReference>
<name>A0AAD4YK36_PRUDU</name>
<protein>
    <recommendedName>
        <fullName evidence="1">Reverse transcriptase domain-containing protein</fullName>
    </recommendedName>
</protein>
<keyword evidence="3" id="KW-1185">Reference proteome</keyword>
<dbReference type="AlphaFoldDB" id="A0AAD4YK36"/>
<dbReference type="PROSITE" id="PS50878">
    <property type="entry name" value="RT_POL"/>
    <property type="match status" value="1"/>
</dbReference>
<dbReference type="InterPro" id="IPR043502">
    <property type="entry name" value="DNA/RNA_pol_sf"/>
</dbReference>
<evidence type="ECO:0000313" key="3">
    <source>
        <dbReference type="Proteomes" id="UP001054821"/>
    </source>
</evidence>
<dbReference type="SUPFAM" id="SSF56672">
    <property type="entry name" value="DNA/RNA polymerases"/>
    <property type="match status" value="1"/>
</dbReference>
<feature type="domain" description="Reverse transcriptase" evidence="1">
    <location>
        <begin position="54"/>
        <end position="277"/>
    </location>
</feature>
<dbReference type="CDD" id="cd01650">
    <property type="entry name" value="RT_nLTR_like"/>
    <property type="match status" value="1"/>
</dbReference>
<dbReference type="PANTHER" id="PTHR46890">
    <property type="entry name" value="NON-LTR RETROLELEMENT REVERSE TRANSCRIPTASE-LIKE PROTEIN-RELATED"/>
    <property type="match status" value="1"/>
</dbReference>